<dbReference type="Pfam" id="PF22621">
    <property type="entry name" value="CurL-like_PKS_C"/>
    <property type="match status" value="1"/>
</dbReference>
<protein>
    <submittedName>
        <fullName evidence="7">SDR family NAD(P)-dependent oxidoreductase</fullName>
    </submittedName>
</protein>
<sequence length="1275" mass="142302">MFKSFLEDESVESNEENITIAEVSYDEIAIIGMSGKFPMADDLTQFWENTLNGMDGIGHFPQQRKKDIDQYLNYINQNSDRARYHEMGFLEEVDKFDYHYFRLSPKEAGVIDPHQRLFLEIACSALEDAGYGGEQLNGSRTGVYVGHTAPVSDPHTYLRMVSELDQASLTVALPGNMPSLIATRLSYLLNLRGPSMVIDTTCSSSLVALHMACEALRNGKCDQAVVGSVKLNLVPLKVNEGPALGVESSTSRAKTFDNSSDGTGSGEGVGAVMIKPLHKAVADGDHIYAVIKGSDINQDGRSIGITAPNAAAQEDVIVRAWQDAKVDPESITYIEAHGTGTKLGDPIEIDGLTRAFSKFTQRKQFCALGALKSNIGHLDHAAGLAGLFKAVMALKHQTLPPNLHYSRPNRKIPFENSPVYVLDRPVPWQPDLLPRRCGVSAFGLSGTNCHVVLEEAPVDQYNRLPSNELQIFTLSAKSEASLQELVQQYKKFVCLHPILNMDDVCYTANIGRGHHQYRLSFAVTDGNHFREIIESLHFPDYASDKGDVFYQARGAQTKDNQALSEEVQSVVQQWQDSRADRSPFVARLCQLYSMGADIPWKELYKNSGRKRMSLPTYPFERNRCWVQPVYIAPQIKSPSYYLYGMQWRKFTPDFNKKSPTLGCMLVFTDAAGRGKELVTKLKMKGKEVVEVELGGEFRKQGQFKYTLDGSIEGYQRLFDELKQKKIAQIIHLPSLHRDGEAAGISDLNQRLHRGVNSLYYLAHAWINSRGRVPVDLTVFTQFAYEVTGTEQQLFPENASLLGFIQVIGRENNWITCRGIDVDETATASDLLKFIENDWKKMITSWRDAQSYEQIMEKLPSLDPSKQPLTYKSEGVYIITGGLGYIGLEVAKHVAAKQRVNLALLQRTPFPLREQWDEIINENTNAQTVSRINSIREIEKNGSLVQCFSVDVTDEASLGERLSALRAEFGQINGIIHGAGHGVGKESSKISDPIEESEFVQTIDSKMHGAWLLHHLTKVDNLDFVLLFSSAMTLVGGSGAGAYTAGNAYLDTFSAYASRNGQRTLTVNWPTWENSFQQTATEHHFSETDRKDYEKYQLFRILSAPDAMEAFANLNAVEASRVIVGQLNYENDFLGYEDHFCFTLSESLQQERQNYHNTDSGSSAASPQTQGNAGVPITQVYQEYMMTQHLIKITGKPEGDSYTEMENQLAQLLGNVLGFPEINVDDDFFELGGHSIMAIRIEMEIEKTTGVSVKGILFKYPTIRLLVSHLESLLGT</sequence>
<dbReference type="SUPFAM" id="SSF53901">
    <property type="entry name" value="Thiolase-like"/>
    <property type="match status" value="1"/>
</dbReference>
<dbReference type="PROSITE" id="PS50075">
    <property type="entry name" value="CARRIER"/>
    <property type="match status" value="1"/>
</dbReference>
<reference evidence="7 8" key="1">
    <citation type="submission" date="2020-09" db="EMBL/GenBank/DDBJ databases">
        <title>Paenibacillus sp. strain PR3 16S rRNA gene Genome sequencing and assembly.</title>
        <authorList>
            <person name="Kim J."/>
        </authorList>
    </citation>
    <scope>NUCLEOTIDE SEQUENCE [LARGE SCALE GENOMIC DNA]</scope>
    <source>
        <strain evidence="7 8">PR3</strain>
    </source>
</reference>
<name>A0ABR8MT39_9BACL</name>
<evidence type="ECO:0000313" key="7">
    <source>
        <dbReference type="EMBL" id="MBD3919137.1"/>
    </source>
</evidence>
<evidence type="ECO:0000256" key="3">
    <source>
        <dbReference type="ARBA" id="ARBA00022679"/>
    </source>
</evidence>
<evidence type="ECO:0000256" key="2">
    <source>
        <dbReference type="ARBA" id="ARBA00022553"/>
    </source>
</evidence>
<dbReference type="InterPro" id="IPR050091">
    <property type="entry name" value="PKS_NRPS_Biosynth_Enz"/>
</dbReference>
<accession>A0ABR8MT39</accession>
<dbReference type="InterPro" id="IPR020841">
    <property type="entry name" value="PKS_Beta-ketoAc_synthase_dom"/>
</dbReference>
<dbReference type="InterPro" id="IPR057326">
    <property type="entry name" value="KR_dom"/>
</dbReference>
<dbReference type="InterPro" id="IPR013968">
    <property type="entry name" value="PKS_KR"/>
</dbReference>
<gene>
    <name evidence="7" type="ORF">H8B09_10255</name>
</gene>
<dbReference type="PANTHER" id="PTHR43775">
    <property type="entry name" value="FATTY ACID SYNTHASE"/>
    <property type="match status" value="1"/>
</dbReference>
<organism evidence="7 8">
    <name type="scientific">Paenibacillus terricola</name>
    <dbReference type="NCBI Taxonomy" id="2763503"/>
    <lineage>
        <taxon>Bacteria</taxon>
        <taxon>Bacillati</taxon>
        <taxon>Bacillota</taxon>
        <taxon>Bacilli</taxon>
        <taxon>Bacillales</taxon>
        <taxon>Paenibacillaceae</taxon>
        <taxon>Paenibacillus</taxon>
    </lineage>
</organism>
<dbReference type="Pfam" id="PF08659">
    <property type="entry name" value="KR"/>
    <property type="match status" value="1"/>
</dbReference>
<dbReference type="CDD" id="cd08953">
    <property type="entry name" value="KR_2_SDR_x"/>
    <property type="match status" value="1"/>
</dbReference>
<dbReference type="Pfam" id="PF02801">
    <property type="entry name" value="Ketoacyl-synt_C"/>
    <property type="match status" value="1"/>
</dbReference>
<dbReference type="InterPro" id="IPR036736">
    <property type="entry name" value="ACP-like_sf"/>
</dbReference>
<dbReference type="RefSeq" id="WP_191203406.1">
    <property type="nucleotide sequence ID" value="NZ_JACXZA010000002.1"/>
</dbReference>
<feature type="domain" description="Ketosynthase family 3 (KS3)" evidence="6">
    <location>
        <begin position="25"/>
        <end position="455"/>
    </location>
</feature>
<dbReference type="Pfam" id="PF00550">
    <property type="entry name" value="PP-binding"/>
    <property type="match status" value="1"/>
</dbReference>
<dbReference type="Pfam" id="PF21394">
    <property type="entry name" value="Beta-ketacyl_N"/>
    <property type="match status" value="1"/>
</dbReference>
<dbReference type="SUPFAM" id="SSF47336">
    <property type="entry name" value="ACP-like"/>
    <property type="match status" value="1"/>
</dbReference>
<dbReference type="InterPro" id="IPR049490">
    <property type="entry name" value="C883_1060-like_KR_N"/>
</dbReference>
<feature type="domain" description="Carrier" evidence="5">
    <location>
        <begin position="1199"/>
        <end position="1273"/>
    </location>
</feature>
<dbReference type="SMART" id="SM00823">
    <property type="entry name" value="PKS_PP"/>
    <property type="match status" value="1"/>
</dbReference>
<dbReference type="CDD" id="cd00833">
    <property type="entry name" value="PKS"/>
    <property type="match status" value="1"/>
</dbReference>
<keyword evidence="3" id="KW-0808">Transferase</keyword>
<dbReference type="InterPro" id="IPR014031">
    <property type="entry name" value="Ketoacyl_synth_C"/>
</dbReference>
<feature type="region of interest" description="Disordered" evidence="4">
    <location>
        <begin position="1152"/>
        <end position="1171"/>
    </location>
</feature>
<keyword evidence="2" id="KW-0597">Phosphoprotein</keyword>
<dbReference type="EMBL" id="JACXZA010000002">
    <property type="protein sequence ID" value="MBD3919137.1"/>
    <property type="molecule type" value="Genomic_DNA"/>
</dbReference>
<evidence type="ECO:0000256" key="1">
    <source>
        <dbReference type="ARBA" id="ARBA00022450"/>
    </source>
</evidence>
<dbReference type="PROSITE" id="PS52004">
    <property type="entry name" value="KS3_2"/>
    <property type="match status" value="1"/>
</dbReference>
<dbReference type="SMART" id="SM00825">
    <property type="entry name" value="PKS_KS"/>
    <property type="match status" value="1"/>
</dbReference>
<evidence type="ECO:0000259" key="5">
    <source>
        <dbReference type="PROSITE" id="PS50075"/>
    </source>
</evidence>
<dbReference type="Pfam" id="PF00109">
    <property type="entry name" value="ketoacyl-synt"/>
    <property type="match status" value="1"/>
</dbReference>
<evidence type="ECO:0000259" key="6">
    <source>
        <dbReference type="PROSITE" id="PS52004"/>
    </source>
</evidence>
<dbReference type="InterPro" id="IPR016039">
    <property type="entry name" value="Thiolase-like"/>
</dbReference>
<evidence type="ECO:0000313" key="8">
    <source>
        <dbReference type="Proteomes" id="UP000609346"/>
    </source>
</evidence>
<dbReference type="InterPro" id="IPR036291">
    <property type="entry name" value="NAD(P)-bd_dom_sf"/>
</dbReference>
<comment type="caution">
    <text evidence="7">The sequence shown here is derived from an EMBL/GenBank/DDBJ whole genome shotgun (WGS) entry which is preliminary data.</text>
</comment>
<dbReference type="Gene3D" id="3.40.47.10">
    <property type="match status" value="1"/>
</dbReference>
<dbReference type="Gene3D" id="1.10.1240.100">
    <property type="match status" value="1"/>
</dbReference>
<keyword evidence="8" id="KW-1185">Reference proteome</keyword>
<dbReference type="InterPro" id="IPR009081">
    <property type="entry name" value="PP-bd_ACP"/>
</dbReference>
<dbReference type="Proteomes" id="UP000609346">
    <property type="component" value="Unassembled WGS sequence"/>
</dbReference>
<dbReference type="Gene3D" id="3.40.50.720">
    <property type="entry name" value="NAD(P)-binding Rossmann-like Domain"/>
    <property type="match status" value="1"/>
</dbReference>
<keyword evidence="1" id="KW-0596">Phosphopantetheine</keyword>
<dbReference type="SMART" id="SM00822">
    <property type="entry name" value="PKS_KR"/>
    <property type="match status" value="1"/>
</dbReference>
<dbReference type="PANTHER" id="PTHR43775:SF37">
    <property type="entry name" value="SI:DKEY-61P9.11"/>
    <property type="match status" value="1"/>
</dbReference>
<evidence type="ECO:0000256" key="4">
    <source>
        <dbReference type="SAM" id="MobiDB-lite"/>
    </source>
</evidence>
<dbReference type="SUPFAM" id="SSF51735">
    <property type="entry name" value="NAD(P)-binding Rossmann-fold domains"/>
    <property type="match status" value="2"/>
</dbReference>
<dbReference type="InterPro" id="IPR020806">
    <property type="entry name" value="PKS_PP-bd"/>
</dbReference>
<proteinExistence type="predicted"/>
<dbReference type="InterPro" id="IPR014030">
    <property type="entry name" value="Ketoacyl_synth_N"/>
</dbReference>
<dbReference type="Gene3D" id="1.10.1200.10">
    <property type="entry name" value="ACP-like"/>
    <property type="match status" value="1"/>
</dbReference>